<accession>A0A6J6E0U6</accession>
<dbReference type="GO" id="GO:0016020">
    <property type="term" value="C:membrane"/>
    <property type="evidence" value="ECO:0007669"/>
    <property type="project" value="InterPro"/>
</dbReference>
<keyword evidence="7" id="KW-0406">Ion transport</keyword>
<dbReference type="PROSITE" id="PS50893">
    <property type="entry name" value="ABC_TRANSPORTER_2"/>
    <property type="match status" value="1"/>
</dbReference>
<dbReference type="FunFam" id="3.40.50.300:FF:000425">
    <property type="entry name" value="Probable ABC transporter, ATP-binding subunit"/>
    <property type="match status" value="1"/>
</dbReference>
<keyword evidence="3" id="KW-0410">Iron transport</keyword>
<dbReference type="GO" id="GO:0016887">
    <property type="term" value="F:ATP hydrolysis activity"/>
    <property type="evidence" value="ECO:0007669"/>
    <property type="project" value="InterPro"/>
</dbReference>
<name>A0A6J6E0U6_9ZZZZ</name>
<proteinExistence type="predicted"/>
<keyword evidence="1" id="KW-0813">Transport</keyword>
<dbReference type="PROSITE" id="PS00211">
    <property type="entry name" value="ABC_TRANSPORTER_1"/>
    <property type="match status" value="1"/>
</dbReference>
<dbReference type="InterPro" id="IPR003593">
    <property type="entry name" value="AAA+_ATPase"/>
</dbReference>
<feature type="domain" description="ABC transporter" evidence="9">
    <location>
        <begin position="4"/>
        <end position="238"/>
    </location>
</feature>
<evidence type="ECO:0000259" key="9">
    <source>
        <dbReference type="PROSITE" id="PS50893"/>
    </source>
</evidence>
<dbReference type="SUPFAM" id="SSF50331">
    <property type="entry name" value="MOP-like"/>
    <property type="match status" value="1"/>
</dbReference>
<keyword evidence="6" id="KW-0408">Iron</keyword>
<organism evidence="10">
    <name type="scientific">freshwater metagenome</name>
    <dbReference type="NCBI Taxonomy" id="449393"/>
    <lineage>
        <taxon>unclassified sequences</taxon>
        <taxon>metagenomes</taxon>
        <taxon>ecological metagenomes</taxon>
    </lineage>
</organism>
<keyword evidence="2" id="KW-1003">Cell membrane</keyword>
<reference evidence="10" key="1">
    <citation type="submission" date="2020-05" db="EMBL/GenBank/DDBJ databases">
        <authorList>
            <person name="Chiriac C."/>
            <person name="Salcher M."/>
            <person name="Ghai R."/>
            <person name="Kavagutti S V."/>
        </authorList>
    </citation>
    <scope>NUCLEOTIDE SEQUENCE</scope>
</reference>
<evidence type="ECO:0000256" key="4">
    <source>
        <dbReference type="ARBA" id="ARBA00022741"/>
    </source>
</evidence>
<gene>
    <name evidence="10" type="ORF">UFOPK1650_00648</name>
</gene>
<sequence length="347" mass="37487">MTSLEVNSLTVHLGSRKVLDDLSITIAAGTFTAILGPSGCGKTTLLRAIAGLVPPSSGTIRFGKQLVSVSSLVLPPHKRRIGYVPQEAALFPHLSVAENIAFALDKENYTKDRRRVIVAEMLELIGLSNLGERMPGELSGGQQTRVALARALAIEPKIVLLDEPFSALDAALRNELREEVSTLLKKRETTALMVTHDREEALVTADMIALMREGRIVQHGTPAEVYFSPTTPYAAVSTGDALVLPAKRSGETVFHPLTSGVSPESSESGTIVIRPEEISVSRDPNAGQRAIVTKIEYYGHDAVVEFGLIESAYLGTLKARISGNIEFHLGQSIYVDHVGPIRWFANS</sequence>
<dbReference type="CDD" id="cd03259">
    <property type="entry name" value="ABC_Carb_Solutes_like"/>
    <property type="match status" value="1"/>
</dbReference>
<dbReference type="InterPro" id="IPR050093">
    <property type="entry name" value="ABC_SmlMolc_Importer"/>
</dbReference>
<evidence type="ECO:0000256" key="2">
    <source>
        <dbReference type="ARBA" id="ARBA00022475"/>
    </source>
</evidence>
<dbReference type="Pfam" id="PF00005">
    <property type="entry name" value="ABC_tran"/>
    <property type="match status" value="1"/>
</dbReference>
<dbReference type="InterPro" id="IPR027417">
    <property type="entry name" value="P-loop_NTPase"/>
</dbReference>
<protein>
    <submittedName>
        <fullName evidence="10">Unannotated protein</fullName>
    </submittedName>
</protein>
<evidence type="ECO:0000256" key="6">
    <source>
        <dbReference type="ARBA" id="ARBA00023004"/>
    </source>
</evidence>
<dbReference type="SMART" id="SM00382">
    <property type="entry name" value="AAA"/>
    <property type="match status" value="1"/>
</dbReference>
<dbReference type="EMBL" id="CAEZTJ010000085">
    <property type="protein sequence ID" value="CAB4569982.1"/>
    <property type="molecule type" value="Genomic_DNA"/>
</dbReference>
<dbReference type="SUPFAM" id="SSF52540">
    <property type="entry name" value="P-loop containing nucleoside triphosphate hydrolases"/>
    <property type="match status" value="1"/>
</dbReference>
<keyword evidence="8" id="KW-0472">Membrane</keyword>
<dbReference type="PANTHER" id="PTHR42781:SF4">
    <property type="entry name" value="SPERMIDINE_PUTRESCINE IMPORT ATP-BINDING PROTEIN POTA"/>
    <property type="match status" value="1"/>
</dbReference>
<dbReference type="InterPro" id="IPR017871">
    <property type="entry name" value="ABC_transporter-like_CS"/>
</dbReference>
<evidence type="ECO:0000256" key="3">
    <source>
        <dbReference type="ARBA" id="ARBA00022496"/>
    </source>
</evidence>
<dbReference type="AlphaFoldDB" id="A0A6J6E0U6"/>
<evidence type="ECO:0000313" key="10">
    <source>
        <dbReference type="EMBL" id="CAB4569982.1"/>
    </source>
</evidence>
<keyword evidence="5" id="KW-0067">ATP-binding</keyword>
<dbReference type="Gene3D" id="3.40.50.300">
    <property type="entry name" value="P-loop containing nucleotide triphosphate hydrolases"/>
    <property type="match status" value="1"/>
</dbReference>
<dbReference type="InterPro" id="IPR003439">
    <property type="entry name" value="ABC_transporter-like_ATP-bd"/>
</dbReference>
<evidence type="ECO:0000256" key="5">
    <source>
        <dbReference type="ARBA" id="ARBA00022840"/>
    </source>
</evidence>
<evidence type="ECO:0000256" key="1">
    <source>
        <dbReference type="ARBA" id="ARBA00022448"/>
    </source>
</evidence>
<keyword evidence="4" id="KW-0547">Nucleotide-binding</keyword>
<evidence type="ECO:0000256" key="7">
    <source>
        <dbReference type="ARBA" id="ARBA00023065"/>
    </source>
</evidence>
<dbReference type="InterPro" id="IPR015853">
    <property type="entry name" value="ABC_transpr_FbpC"/>
</dbReference>
<dbReference type="GO" id="GO:0005524">
    <property type="term" value="F:ATP binding"/>
    <property type="evidence" value="ECO:0007669"/>
    <property type="project" value="UniProtKB-KW"/>
</dbReference>
<dbReference type="GO" id="GO:0015408">
    <property type="term" value="F:ABC-type ferric iron transporter activity"/>
    <property type="evidence" value="ECO:0007669"/>
    <property type="project" value="InterPro"/>
</dbReference>
<dbReference type="InterPro" id="IPR008995">
    <property type="entry name" value="Mo/tungstate-bd_C_term_dom"/>
</dbReference>
<evidence type="ECO:0000256" key="8">
    <source>
        <dbReference type="ARBA" id="ARBA00023136"/>
    </source>
</evidence>
<dbReference type="PANTHER" id="PTHR42781">
    <property type="entry name" value="SPERMIDINE/PUTRESCINE IMPORT ATP-BINDING PROTEIN POTA"/>
    <property type="match status" value="1"/>
</dbReference>